<dbReference type="Proteomes" id="UP000296469">
    <property type="component" value="Chromosome"/>
</dbReference>
<dbReference type="Pfam" id="PF13245">
    <property type="entry name" value="AAA_19"/>
    <property type="match status" value="1"/>
</dbReference>
<sequence>MSEPGGTTSDVGRDVGGGVLGGGVLGGGELGDGVLGDGAARTPWRAGPLLGAFAAAGVLTAADVRVAERLGALTGEADERVRLAAALAVRAVRGGSVCVSLADAVALVDVGDPGPGRIEAGGREAAGPGPGTPDAGPAVLPWPEPDAWAAAVRASAMVADGPAGPADRPVRWVDGRVYLDRYWRDEQLVRHEVDARLAAALPADDAAVRRAVAARFPRPADTRQRLAAATAAVSRLTVLTGGPGTGKTTTVARLVAVLRDVHGTDLRVALAAPTGKAAARLQEAVDAELAELAAASGAPRPAVLHASTLHRLLGARPGGGTRFRHDRAHRLPHDVVVVDEASMVSLPLLARLLEALRPDARLVLVGDPDQLASVEVGAVLGDLVARVPPAGSLPARLAALVPDDAPPPLTAAGGTGTGPTTTGTGTGPPVVTDADRSDDARDRRALRGGVVRLTVPHRFGADLGALAEAVRRGRADEALGLLRAGGPHVQLVETADAAPTAAEVGGVRADVAAAGAAVVAAARAGDAAGALDALGRHRLLLAHRRGPAGVALWSAVAQRWVTEAAGADDGGGPWAVGAPLLVTTNDRTTGLANGDTGVVVDDGSGGVVVAFGTAGAPRLVRPHRLPAVELVHAMTVHRAQGSQFARVSVLLPPATSPLLTRELLYTAVTRARDVVRVVGTAEAVQAAVQRPVRRASGLLFPR</sequence>
<evidence type="ECO:0000256" key="6">
    <source>
        <dbReference type="ARBA" id="ARBA00022839"/>
    </source>
</evidence>
<dbReference type="NCBIfam" id="TIGR01447">
    <property type="entry name" value="recD"/>
    <property type="match status" value="1"/>
</dbReference>
<evidence type="ECO:0000256" key="3">
    <source>
        <dbReference type="ARBA" id="ARBA00022763"/>
    </source>
</evidence>
<comment type="catalytic activity">
    <reaction evidence="11">
        <text>ATP + H2O = ADP + phosphate + H(+)</text>
        <dbReference type="Rhea" id="RHEA:13065"/>
        <dbReference type="ChEBI" id="CHEBI:15377"/>
        <dbReference type="ChEBI" id="CHEBI:15378"/>
        <dbReference type="ChEBI" id="CHEBI:30616"/>
        <dbReference type="ChEBI" id="CHEBI:43474"/>
        <dbReference type="ChEBI" id="CHEBI:456216"/>
        <dbReference type="EC" id="5.6.2.3"/>
    </reaction>
</comment>
<feature type="binding site" evidence="11">
    <location>
        <begin position="241"/>
        <end position="248"/>
    </location>
    <ligand>
        <name>ATP</name>
        <dbReference type="ChEBI" id="CHEBI:30616"/>
    </ligand>
</feature>
<dbReference type="KEGG" id="celz:E5225_05455"/>
<keyword evidence="4 11" id="KW-0378">Hydrolase</keyword>
<feature type="region of interest" description="Disordered" evidence="12">
    <location>
        <begin position="116"/>
        <end position="136"/>
    </location>
</feature>
<dbReference type="GO" id="GO:0043139">
    <property type="term" value="F:5'-3' DNA helicase activity"/>
    <property type="evidence" value="ECO:0007669"/>
    <property type="project" value="UniProtKB-UniRule"/>
</dbReference>
<dbReference type="CDD" id="cd18809">
    <property type="entry name" value="SF1_C_RecD"/>
    <property type="match status" value="1"/>
</dbReference>
<dbReference type="EC" id="5.6.2.3" evidence="11"/>
<dbReference type="Pfam" id="PF21185">
    <property type="entry name" value="RecD_N"/>
    <property type="match status" value="1"/>
</dbReference>
<evidence type="ECO:0000313" key="14">
    <source>
        <dbReference type="EMBL" id="QCB93080.1"/>
    </source>
</evidence>
<keyword evidence="5 11" id="KW-0347">Helicase</keyword>
<comment type="miscellaneous">
    <text evidence="11">In the RecBCD complex, RecB has a slow 3'-5' helicase, an exonuclease activity and loads RecA onto ssDNA, RecD has a fast 5'-3' helicase activity, while RecC stimulates the ATPase and processivity of the RecB helicase and contributes to recognition of the Chi site.</text>
</comment>
<keyword evidence="2 11" id="KW-0547">Nucleotide-binding</keyword>
<comment type="function">
    <text evidence="11">A helicase/nuclease that prepares dsDNA breaks (DSB) for recombinational DNA repair. Binds to DSBs and unwinds DNA via a highly rapid and processive ATP-dependent bidirectional helicase activity. Unwinds dsDNA until it encounters a Chi (crossover hotspot instigator) sequence from the 3' direction. Cuts ssDNA a few nucleotides 3' to the Chi site. The properties and activities of the enzyme are changed at Chi. The Chi-altered holoenzyme produces a long 3'-ssDNA overhang and facilitates RecA-binding to the ssDNA for homologous DNA recombination and repair. Holoenzyme degrades any linearized DNA that is unable to undergo homologous recombination. In the holoenzyme this subunit has ssDNA-dependent ATPase and 5'-3' helicase activity. When added to pre-assembled RecBC greatly stimulates nuclease activity and augments holoenzyme processivity. Negatively regulates the RecA-loading ability of RecBCD.</text>
</comment>
<feature type="region of interest" description="Disordered" evidence="12">
    <location>
        <begin position="404"/>
        <end position="440"/>
    </location>
</feature>
<keyword evidence="10 11" id="KW-0413">Isomerase</keyword>
<dbReference type="InterPro" id="IPR006344">
    <property type="entry name" value="RecD"/>
</dbReference>
<gene>
    <name evidence="11 14" type="primary">recD</name>
    <name evidence="14" type="ORF">E5225_05455</name>
</gene>
<evidence type="ECO:0000256" key="7">
    <source>
        <dbReference type="ARBA" id="ARBA00022840"/>
    </source>
</evidence>
<evidence type="ECO:0000256" key="9">
    <source>
        <dbReference type="ARBA" id="ARBA00023204"/>
    </source>
</evidence>
<dbReference type="Gene3D" id="3.40.50.300">
    <property type="entry name" value="P-loop containing nucleotide triphosphate hydrolases"/>
    <property type="match status" value="3"/>
</dbReference>
<evidence type="ECO:0000256" key="10">
    <source>
        <dbReference type="ARBA" id="ARBA00023235"/>
    </source>
</evidence>
<protein>
    <recommendedName>
        <fullName evidence="11">RecBCD enzyme subunit RecD</fullName>
        <ecNumber evidence="11">5.6.2.3</ecNumber>
    </recommendedName>
    <alternativeName>
        <fullName evidence="11">DNA 5'-3' helicase subunit RecD</fullName>
    </alternativeName>
    <alternativeName>
        <fullName evidence="11">Exonuclease V subunit RecD</fullName>
        <shortName evidence="11">ExoV subunit RecD</shortName>
    </alternativeName>
    <alternativeName>
        <fullName evidence="11">Helicase/nuclease RecBCD subunit RecD</fullName>
    </alternativeName>
</protein>
<dbReference type="InterPro" id="IPR003593">
    <property type="entry name" value="AAA+_ATPase"/>
</dbReference>
<dbReference type="SMART" id="SM00382">
    <property type="entry name" value="AAA"/>
    <property type="match status" value="1"/>
</dbReference>
<dbReference type="GO" id="GO:0017116">
    <property type="term" value="F:single-stranded DNA helicase activity"/>
    <property type="evidence" value="ECO:0007669"/>
    <property type="project" value="TreeGrafter"/>
</dbReference>
<dbReference type="InterPro" id="IPR027417">
    <property type="entry name" value="P-loop_NTPase"/>
</dbReference>
<dbReference type="GO" id="GO:0005524">
    <property type="term" value="F:ATP binding"/>
    <property type="evidence" value="ECO:0007669"/>
    <property type="project" value="UniProtKB-UniRule"/>
</dbReference>
<comment type="similarity">
    <text evidence="11">Belongs to the RecD family.</text>
</comment>
<feature type="compositionally biased region" description="Low complexity" evidence="12">
    <location>
        <begin position="418"/>
        <end position="432"/>
    </location>
</feature>
<dbReference type="GO" id="GO:0016887">
    <property type="term" value="F:ATP hydrolysis activity"/>
    <property type="evidence" value="ECO:0007669"/>
    <property type="project" value="RHEA"/>
</dbReference>
<dbReference type="Gene3D" id="1.10.10.1020">
    <property type="entry name" value="RecBCD complex, subunit RecD, N-terminal domain"/>
    <property type="match status" value="1"/>
</dbReference>
<dbReference type="RefSeq" id="WP_136225330.1">
    <property type="nucleotide sequence ID" value="NZ_CP039291.1"/>
</dbReference>
<dbReference type="GO" id="GO:0008854">
    <property type="term" value="F:exodeoxyribonuclease V activity"/>
    <property type="evidence" value="ECO:0007669"/>
    <property type="project" value="InterPro"/>
</dbReference>
<keyword evidence="15" id="KW-1185">Reference proteome</keyword>
<evidence type="ECO:0000256" key="4">
    <source>
        <dbReference type="ARBA" id="ARBA00022801"/>
    </source>
</evidence>
<evidence type="ECO:0000313" key="15">
    <source>
        <dbReference type="Proteomes" id="UP000296469"/>
    </source>
</evidence>
<keyword evidence="8 11" id="KW-0238">DNA-binding</keyword>
<evidence type="ECO:0000256" key="8">
    <source>
        <dbReference type="ARBA" id="ARBA00023125"/>
    </source>
</evidence>
<dbReference type="GO" id="GO:0003677">
    <property type="term" value="F:DNA binding"/>
    <property type="evidence" value="ECO:0007669"/>
    <property type="project" value="UniProtKB-UniRule"/>
</dbReference>
<keyword evidence="1 11" id="KW-0540">Nuclease</keyword>
<keyword evidence="9 11" id="KW-0234">DNA repair</keyword>
<evidence type="ECO:0000256" key="1">
    <source>
        <dbReference type="ARBA" id="ARBA00022722"/>
    </source>
</evidence>
<comment type="subunit">
    <text evidence="11">Heterotrimer of RecB, RecC and RecD. All subunits contribute to DNA-binding.</text>
</comment>
<evidence type="ECO:0000256" key="2">
    <source>
        <dbReference type="ARBA" id="ARBA00022741"/>
    </source>
</evidence>
<organism evidence="14 15">
    <name type="scientific">Cellulomonas shaoxiangyii</name>
    <dbReference type="NCBI Taxonomy" id="2566013"/>
    <lineage>
        <taxon>Bacteria</taxon>
        <taxon>Bacillati</taxon>
        <taxon>Actinomycetota</taxon>
        <taxon>Actinomycetes</taxon>
        <taxon>Micrococcales</taxon>
        <taxon>Cellulomonadaceae</taxon>
        <taxon>Cellulomonas</taxon>
    </lineage>
</organism>
<dbReference type="GO" id="GO:0000724">
    <property type="term" value="P:double-strand break repair via homologous recombination"/>
    <property type="evidence" value="ECO:0007669"/>
    <property type="project" value="UniProtKB-UniRule"/>
</dbReference>
<evidence type="ECO:0000256" key="5">
    <source>
        <dbReference type="ARBA" id="ARBA00022806"/>
    </source>
</evidence>
<dbReference type="SUPFAM" id="SSF52540">
    <property type="entry name" value="P-loop containing nucleoside triphosphate hydrolases"/>
    <property type="match status" value="2"/>
</dbReference>
<dbReference type="EMBL" id="CP039291">
    <property type="protein sequence ID" value="QCB93080.1"/>
    <property type="molecule type" value="Genomic_DNA"/>
</dbReference>
<dbReference type="InterPro" id="IPR049550">
    <property type="entry name" value="RecD_N"/>
</dbReference>
<dbReference type="AlphaFoldDB" id="A0A4P7SGM0"/>
<keyword evidence="7 11" id="KW-0067">ATP-binding</keyword>
<evidence type="ECO:0000259" key="13">
    <source>
        <dbReference type="SMART" id="SM00382"/>
    </source>
</evidence>
<keyword evidence="6 11" id="KW-0269">Exonuclease</keyword>
<dbReference type="Pfam" id="PF13538">
    <property type="entry name" value="UvrD_C_2"/>
    <property type="match status" value="1"/>
</dbReference>
<dbReference type="InterPro" id="IPR050534">
    <property type="entry name" value="Coronavir_polyprotein_1ab"/>
</dbReference>
<proteinExistence type="inferred from homology"/>
<evidence type="ECO:0000256" key="11">
    <source>
        <dbReference type="HAMAP-Rule" id="MF_01487"/>
    </source>
</evidence>
<evidence type="ECO:0000256" key="12">
    <source>
        <dbReference type="SAM" id="MobiDB-lite"/>
    </source>
</evidence>
<accession>A0A4P7SGM0</accession>
<dbReference type="InterPro" id="IPR027785">
    <property type="entry name" value="UvrD-like_helicase_C"/>
</dbReference>
<dbReference type="GO" id="GO:0009338">
    <property type="term" value="C:exodeoxyribonuclease V complex"/>
    <property type="evidence" value="ECO:0007669"/>
    <property type="project" value="InterPro"/>
</dbReference>
<dbReference type="InterPro" id="IPR041851">
    <property type="entry name" value="RecD_N_sf"/>
</dbReference>
<keyword evidence="3 11" id="KW-0227">DNA damage</keyword>
<dbReference type="PANTHER" id="PTHR43788">
    <property type="entry name" value="DNA2/NAM7 HELICASE FAMILY MEMBER"/>
    <property type="match status" value="1"/>
</dbReference>
<name>A0A4P7SGM0_9CELL</name>
<dbReference type="PANTHER" id="PTHR43788:SF6">
    <property type="entry name" value="DNA HELICASE B"/>
    <property type="match status" value="1"/>
</dbReference>
<dbReference type="HAMAP" id="MF_01487">
    <property type="entry name" value="RecD"/>
    <property type="match status" value="1"/>
</dbReference>
<feature type="domain" description="AAA+ ATPase" evidence="13">
    <location>
        <begin position="233"/>
        <end position="547"/>
    </location>
</feature>
<reference evidence="14 15" key="1">
    <citation type="submission" date="2019-04" db="EMBL/GenBank/DDBJ databases">
        <title>Isolation and identification of Cellulomonas shaoxiangyii sp. Nov. isolated from feces of the Tibetan antelopes (Pantholops hodgsonii) in the Qinghai-Tibet plateau of China.</title>
        <authorList>
            <person name="Tian Z."/>
        </authorList>
    </citation>
    <scope>NUCLEOTIDE SEQUENCE [LARGE SCALE GENOMIC DNA]</scope>
    <source>
        <strain evidence="14 15">Z28</strain>
    </source>
</reference>